<gene>
    <name evidence="2" type="ORF">HWH42_17780</name>
</gene>
<feature type="region of interest" description="Disordered" evidence="1">
    <location>
        <begin position="44"/>
        <end position="71"/>
    </location>
</feature>
<name>A0ABD4HSU2_ENTGA</name>
<evidence type="ECO:0008006" key="4">
    <source>
        <dbReference type="Google" id="ProtNLM"/>
    </source>
</evidence>
<organism evidence="2 3">
    <name type="scientific">Enterococcus gallinarum</name>
    <dbReference type="NCBI Taxonomy" id="1353"/>
    <lineage>
        <taxon>Bacteria</taxon>
        <taxon>Bacillati</taxon>
        <taxon>Bacillota</taxon>
        <taxon>Bacilli</taxon>
        <taxon>Lactobacillales</taxon>
        <taxon>Enterococcaceae</taxon>
        <taxon>Enterococcus</taxon>
    </lineage>
</organism>
<dbReference type="RefSeq" id="WP_135982429.1">
    <property type="nucleotide sequence ID" value="NZ_JABXJK010000097.1"/>
</dbReference>
<dbReference type="EMBL" id="JABXJK010000097">
    <property type="protein sequence ID" value="MBA0974420.1"/>
    <property type="molecule type" value="Genomic_DNA"/>
</dbReference>
<comment type="caution">
    <text evidence="2">The sequence shown here is derived from an EMBL/GenBank/DDBJ whole genome shotgun (WGS) entry which is preliminary data.</text>
</comment>
<evidence type="ECO:0000313" key="3">
    <source>
        <dbReference type="Proteomes" id="UP000571857"/>
    </source>
</evidence>
<evidence type="ECO:0000313" key="2">
    <source>
        <dbReference type="EMBL" id="MBA0974420.1"/>
    </source>
</evidence>
<sequence length="71" mass="8322">MDLKKENQFLLEENKHLKETLKVYQNHLERVIECYSVEKYRSAVQKNREADGTAPQDSDGNTYRGKSVANY</sequence>
<reference evidence="2 3" key="1">
    <citation type="submission" date="2020-06" db="EMBL/GenBank/DDBJ databases">
        <title>Crossreactivity between MHC class I-restricted antigens from cancer cells and an enterococcal bacteriophage.</title>
        <authorList>
            <person name="Fluckiger A."/>
            <person name="Daillere R."/>
            <person name="Sassi M."/>
            <person name="Cattoir V."/>
            <person name="Kroemer G."/>
            <person name="Zitvogel L."/>
        </authorList>
    </citation>
    <scope>NUCLEOTIDE SEQUENCE [LARGE SCALE GENOMIC DNA]</scope>
    <source>
        <strain evidence="2 3">EG4</strain>
    </source>
</reference>
<dbReference type="Proteomes" id="UP000571857">
    <property type="component" value="Unassembled WGS sequence"/>
</dbReference>
<accession>A0ABD4HSU2</accession>
<proteinExistence type="predicted"/>
<dbReference type="AlphaFoldDB" id="A0ABD4HSU2"/>
<evidence type="ECO:0000256" key="1">
    <source>
        <dbReference type="SAM" id="MobiDB-lite"/>
    </source>
</evidence>
<protein>
    <recommendedName>
        <fullName evidence="4">Transposase</fullName>
    </recommendedName>
</protein>